<dbReference type="InterPro" id="IPR011992">
    <property type="entry name" value="EF-hand-dom_pair"/>
</dbReference>
<evidence type="ECO:0000256" key="1">
    <source>
        <dbReference type="ARBA" id="ARBA00006765"/>
    </source>
</evidence>
<accession>A0AAQ3JN28</accession>
<comment type="similarity">
    <text evidence="1">Belongs to the caleosin family.</text>
</comment>
<dbReference type="PANTHER" id="PTHR31495">
    <property type="entry name" value="PEROXYGENASE 3-RELATED"/>
    <property type="match status" value="1"/>
</dbReference>
<dbReference type="EMBL" id="CP136890">
    <property type="protein sequence ID" value="WOK91931.1"/>
    <property type="molecule type" value="Genomic_DNA"/>
</dbReference>
<feature type="signal peptide" evidence="2">
    <location>
        <begin position="1"/>
        <end position="20"/>
    </location>
</feature>
<dbReference type="PANTHER" id="PTHR31495:SF1">
    <property type="entry name" value="INACTIVE PEROXYGENASE-LIKE PROTEIN-RELATED"/>
    <property type="match status" value="1"/>
</dbReference>
<dbReference type="InterPro" id="IPR007736">
    <property type="entry name" value="Caleosin-related"/>
</dbReference>
<keyword evidence="4" id="KW-1185">Reference proteome</keyword>
<evidence type="ECO:0000313" key="3">
    <source>
        <dbReference type="EMBL" id="WOK91931.1"/>
    </source>
</evidence>
<dbReference type="GO" id="GO:0004497">
    <property type="term" value="F:monooxygenase activity"/>
    <property type="evidence" value="ECO:0007669"/>
    <property type="project" value="TreeGrafter"/>
</dbReference>
<name>A0AAQ3JN28_9LILI</name>
<keyword evidence="2" id="KW-0732">Signal</keyword>
<evidence type="ECO:0000256" key="2">
    <source>
        <dbReference type="SAM" id="SignalP"/>
    </source>
</evidence>
<evidence type="ECO:0000313" key="4">
    <source>
        <dbReference type="Proteomes" id="UP001327560"/>
    </source>
</evidence>
<reference evidence="3 4" key="1">
    <citation type="submission" date="2023-10" db="EMBL/GenBank/DDBJ databases">
        <title>Chromosome-scale genome assembly provides insights into flower coloration mechanisms of Canna indica.</title>
        <authorList>
            <person name="Li C."/>
        </authorList>
    </citation>
    <scope>NUCLEOTIDE SEQUENCE [LARGE SCALE GENOMIC DNA]</scope>
    <source>
        <tissue evidence="3">Flower</tissue>
    </source>
</reference>
<dbReference type="SUPFAM" id="SSF47473">
    <property type="entry name" value="EF-hand"/>
    <property type="match status" value="1"/>
</dbReference>
<dbReference type="Proteomes" id="UP001327560">
    <property type="component" value="Chromosome 1"/>
</dbReference>
<evidence type="ECO:0008006" key="5">
    <source>
        <dbReference type="Google" id="ProtNLM"/>
    </source>
</evidence>
<dbReference type="AlphaFoldDB" id="A0AAQ3JN28"/>
<sequence>MKSLLSAAFLLLIFATGSKAQEQTPLQKHVAFFDANNDGIVYPTETYKGLRAIGLNAALSLAASALINGFMSPKTTPDGKFNPLLPIYVSNINKAMHGGDTGVYDSNGGFVEANFEAIFEKHAKTNPNALTKQELDEMLQANKDSDVAGGNASSAEWNVLYNLCKDKDGFLQKETIRKVIDGSLFYELQKANQSSLKQ</sequence>
<proteinExistence type="inferred from homology"/>
<gene>
    <name evidence="3" type="ORF">Cni_G00622</name>
</gene>
<organism evidence="3 4">
    <name type="scientific">Canna indica</name>
    <name type="common">Indian-shot</name>
    <dbReference type="NCBI Taxonomy" id="4628"/>
    <lineage>
        <taxon>Eukaryota</taxon>
        <taxon>Viridiplantae</taxon>
        <taxon>Streptophyta</taxon>
        <taxon>Embryophyta</taxon>
        <taxon>Tracheophyta</taxon>
        <taxon>Spermatophyta</taxon>
        <taxon>Magnoliopsida</taxon>
        <taxon>Liliopsida</taxon>
        <taxon>Zingiberales</taxon>
        <taxon>Cannaceae</taxon>
        <taxon>Canna</taxon>
    </lineage>
</organism>
<dbReference type="Pfam" id="PF05042">
    <property type="entry name" value="Caleosin"/>
    <property type="match status" value="1"/>
</dbReference>
<feature type="chain" id="PRO_5042860471" description="EF-hand domain-containing protein" evidence="2">
    <location>
        <begin position="21"/>
        <end position="198"/>
    </location>
</feature>
<protein>
    <recommendedName>
        <fullName evidence="5">EF-hand domain-containing protein</fullName>
    </recommendedName>
</protein>
<dbReference type="GO" id="GO:0005509">
    <property type="term" value="F:calcium ion binding"/>
    <property type="evidence" value="ECO:0007669"/>
    <property type="project" value="TreeGrafter"/>
</dbReference>